<dbReference type="OrthoDB" id="5840390at2759"/>
<evidence type="ECO:0008006" key="9">
    <source>
        <dbReference type="Google" id="ProtNLM"/>
    </source>
</evidence>
<reference evidence="7 8" key="1">
    <citation type="journal article" date="2015" name="Genome Biol.">
        <title>Comparative genomics of Steinernema reveals deeply conserved gene regulatory networks.</title>
        <authorList>
            <person name="Dillman A.R."/>
            <person name="Macchietto M."/>
            <person name="Porter C.F."/>
            <person name="Rogers A."/>
            <person name="Williams B."/>
            <person name="Antoshechkin I."/>
            <person name="Lee M.M."/>
            <person name="Goodwin Z."/>
            <person name="Lu X."/>
            <person name="Lewis E.E."/>
            <person name="Goodrich-Blair H."/>
            <person name="Stock S.P."/>
            <person name="Adams B.J."/>
            <person name="Sternberg P.W."/>
            <person name="Mortazavi A."/>
        </authorList>
    </citation>
    <scope>NUCLEOTIDE SEQUENCE [LARGE SCALE GENOMIC DNA]</scope>
    <source>
        <strain evidence="7 8">ALL</strain>
    </source>
</reference>
<gene>
    <name evidence="7" type="ORF">L596_000966</name>
</gene>
<evidence type="ECO:0000256" key="6">
    <source>
        <dbReference type="SAM" id="MobiDB-lite"/>
    </source>
</evidence>
<reference evidence="7 8" key="2">
    <citation type="journal article" date="2019" name="G3 (Bethesda)">
        <title>Hybrid Assembly of the Genome of the Entomopathogenic Nematode Steinernema carpocapsae Identifies the X-Chromosome.</title>
        <authorList>
            <person name="Serra L."/>
            <person name="Macchietto M."/>
            <person name="Macias-Munoz A."/>
            <person name="McGill C.J."/>
            <person name="Rodriguez I.M."/>
            <person name="Rodriguez B."/>
            <person name="Murad R."/>
            <person name="Mortazavi A."/>
        </authorList>
    </citation>
    <scope>NUCLEOTIDE SEQUENCE [LARGE SCALE GENOMIC DNA]</scope>
    <source>
        <strain evidence="7 8">ALL</strain>
    </source>
</reference>
<proteinExistence type="predicted"/>
<comment type="subcellular location">
    <subcellularLocation>
        <location evidence="1">Nucleus</location>
    </subcellularLocation>
</comment>
<organism evidence="7 8">
    <name type="scientific">Steinernema carpocapsae</name>
    <name type="common">Entomopathogenic nematode</name>
    <dbReference type="NCBI Taxonomy" id="34508"/>
    <lineage>
        <taxon>Eukaryota</taxon>
        <taxon>Metazoa</taxon>
        <taxon>Ecdysozoa</taxon>
        <taxon>Nematoda</taxon>
        <taxon>Chromadorea</taxon>
        <taxon>Rhabditida</taxon>
        <taxon>Tylenchina</taxon>
        <taxon>Panagrolaimomorpha</taxon>
        <taxon>Strongyloidoidea</taxon>
        <taxon>Steinernematidae</taxon>
        <taxon>Steinernema</taxon>
    </lineage>
</organism>
<dbReference type="GO" id="GO:0008270">
    <property type="term" value="F:zinc ion binding"/>
    <property type="evidence" value="ECO:0007669"/>
    <property type="project" value="UniProtKB-KW"/>
</dbReference>
<feature type="region of interest" description="Disordered" evidence="6">
    <location>
        <begin position="145"/>
        <end position="168"/>
    </location>
</feature>
<dbReference type="PANTHER" id="PTHR46481">
    <property type="entry name" value="ZINC FINGER BED DOMAIN-CONTAINING PROTEIN 4"/>
    <property type="match status" value="1"/>
</dbReference>
<dbReference type="PANTHER" id="PTHR46481:SF10">
    <property type="entry name" value="ZINC FINGER BED DOMAIN-CONTAINING PROTEIN 39"/>
    <property type="match status" value="1"/>
</dbReference>
<protein>
    <recommendedName>
        <fullName evidence="9">BED-type domain-containing protein</fullName>
    </recommendedName>
</protein>
<evidence type="ECO:0000256" key="1">
    <source>
        <dbReference type="ARBA" id="ARBA00004123"/>
    </source>
</evidence>
<dbReference type="Proteomes" id="UP000298663">
    <property type="component" value="Chromosome X"/>
</dbReference>
<dbReference type="GO" id="GO:0005634">
    <property type="term" value="C:nucleus"/>
    <property type="evidence" value="ECO:0007669"/>
    <property type="project" value="UniProtKB-SubCell"/>
</dbReference>
<evidence type="ECO:0000256" key="3">
    <source>
        <dbReference type="ARBA" id="ARBA00022771"/>
    </source>
</evidence>
<evidence type="ECO:0000256" key="5">
    <source>
        <dbReference type="ARBA" id="ARBA00023242"/>
    </source>
</evidence>
<keyword evidence="5" id="KW-0539">Nucleus</keyword>
<accession>A0A4U8UKY0</accession>
<evidence type="ECO:0000256" key="2">
    <source>
        <dbReference type="ARBA" id="ARBA00022723"/>
    </source>
</evidence>
<comment type="caution">
    <text evidence="7">The sequence shown here is derived from an EMBL/GenBank/DDBJ whole genome shotgun (WGS) entry which is preliminary data.</text>
</comment>
<evidence type="ECO:0000313" key="7">
    <source>
        <dbReference type="EMBL" id="TMS33199.1"/>
    </source>
</evidence>
<dbReference type="EMBL" id="AZBU02000001">
    <property type="protein sequence ID" value="TMS33199.1"/>
    <property type="molecule type" value="Genomic_DNA"/>
</dbReference>
<dbReference type="AlphaFoldDB" id="A0A4U8UKY0"/>
<keyword evidence="8" id="KW-1185">Reference proteome</keyword>
<evidence type="ECO:0000256" key="4">
    <source>
        <dbReference type="ARBA" id="ARBA00022833"/>
    </source>
</evidence>
<name>A0A4U8UKY0_STECR</name>
<sequence>MWLRQVAKCTPDNDSQPASILQTADDRRLNVIQERGVCNHLFVQRNMASPYNNFFTLSGASYECNVCNDMVGKGTSDNMKDHLRNKHPELFSRIAVMNRVVQRSVRGIADSSGEDVNAAPLYAAPVEAAPLDTVSVYAALLNVAHSPEDGGDNADDVGSLEDSDEDDIDEQSLEHILDVLSDEENSDSERELSPAPSVEIIEQVTPQGTPHQLAPAPSPVPGPSRLILPGGDWKFSGKSTVVMDKKVMNMLSSAILPPSFLNDPGFKDLLKTLEPKYHPISHKFQGLSYDELDLTYKACLRAVKADLKSTVGSVCLSVEGCSAPPDVDCLVVVTVYFMPPEPNFYTSAQAPKYRVLATAPHNGPCDEMFMGSLLRKILGKFNIPMSKIIAIVHDMEPAPTNSLLLGIECGYSFKHILDNAVKNGLKVFGEFPDIFYWLTLVANKMSISMPISEFENGRAFLPGIAMGWEVTYKALLFRKNREIMEQFLLAHTERNLIQGGPKQITLLWPDRFTSFLSNAELKTDRFHVISSINVHVFQVAPTDRSAMAVGGHPLTPFESLSTMRNSQRRKTPTDDFLAQDSKLRFHRQAHQIVLDELERRVQFLLETPFGTKMQIATTLDRRYTWRALCIEENYAKFILQTEAFDKAVKTIDAEHQAQIESTSTDLLEQYLLANLAVASRQSVALKRETAFNSIEQVI</sequence>
<dbReference type="InterPro" id="IPR052035">
    <property type="entry name" value="ZnF_BED_domain_contain"/>
</dbReference>
<evidence type="ECO:0000313" key="8">
    <source>
        <dbReference type="Proteomes" id="UP000298663"/>
    </source>
</evidence>
<keyword evidence="2" id="KW-0479">Metal-binding</keyword>
<keyword evidence="3" id="KW-0863">Zinc-finger</keyword>
<feature type="compositionally biased region" description="Acidic residues" evidence="6">
    <location>
        <begin position="149"/>
        <end position="168"/>
    </location>
</feature>
<dbReference type="EMBL" id="CM016762">
    <property type="protein sequence ID" value="TMS33199.1"/>
    <property type="molecule type" value="Genomic_DNA"/>
</dbReference>
<keyword evidence="4" id="KW-0862">Zinc</keyword>